<dbReference type="InterPro" id="IPR054566">
    <property type="entry name" value="ManC/GMP-like_b-helix"/>
</dbReference>
<protein>
    <recommendedName>
        <fullName evidence="2">mannose-1-phosphate guanylyltransferase</fullName>
        <ecNumber evidence="2">2.7.7.13</ecNumber>
    </recommendedName>
</protein>
<dbReference type="EMBL" id="CP036271">
    <property type="protein sequence ID" value="QDT53367.1"/>
    <property type="molecule type" value="Genomic_DNA"/>
</dbReference>
<evidence type="ECO:0000256" key="2">
    <source>
        <dbReference type="ARBA" id="ARBA00012387"/>
    </source>
</evidence>
<comment type="similarity">
    <text evidence="1">Belongs to the mannose-6-phosphate isomerase type 2 family.</text>
</comment>
<dbReference type="GO" id="GO:0009298">
    <property type="term" value="P:GDP-mannose biosynthetic process"/>
    <property type="evidence" value="ECO:0007669"/>
    <property type="project" value="TreeGrafter"/>
</dbReference>
<dbReference type="SUPFAM" id="SSF53448">
    <property type="entry name" value="Nucleotide-diphospho-sugar transferases"/>
    <property type="match status" value="1"/>
</dbReference>
<dbReference type="FunFam" id="3.90.550.10:FF:000046">
    <property type="entry name" value="Mannose-1-phosphate guanylyltransferase (GDP)"/>
    <property type="match status" value="1"/>
</dbReference>
<gene>
    <name evidence="10" type="primary">manC</name>
    <name evidence="10" type="ORF">Pan44_13840</name>
</gene>
<dbReference type="OrthoDB" id="9806359at2"/>
<keyword evidence="11" id="KW-1185">Reference proteome</keyword>
<keyword evidence="3 10" id="KW-0808">Transferase</keyword>
<evidence type="ECO:0000313" key="11">
    <source>
        <dbReference type="Proteomes" id="UP000315700"/>
    </source>
</evidence>
<evidence type="ECO:0000256" key="7">
    <source>
        <dbReference type="ARBA" id="ARBA00047343"/>
    </source>
</evidence>
<dbReference type="GO" id="GO:0004475">
    <property type="term" value="F:mannose-1-phosphate guanylyltransferase (GTP) activity"/>
    <property type="evidence" value="ECO:0007669"/>
    <property type="project" value="UniProtKB-EC"/>
</dbReference>
<keyword evidence="6" id="KW-0342">GTP-binding</keyword>
<comment type="catalytic activity">
    <reaction evidence="7">
        <text>alpha-D-mannose 1-phosphate + GTP + H(+) = GDP-alpha-D-mannose + diphosphate</text>
        <dbReference type="Rhea" id="RHEA:15229"/>
        <dbReference type="ChEBI" id="CHEBI:15378"/>
        <dbReference type="ChEBI" id="CHEBI:33019"/>
        <dbReference type="ChEBI" id="CHEBI:37565"/>
        <dbReference type="ChEBI" id="CHEBI:57527"/>
        <dbReference type="ChEBI" id="CHEBI:58409"/>
        <dbReference type="EC" id="2.7.7.13"/>
    </reaction>
</comment>
<dbReference type="Pfam" id="PF22640">
    <property type="entry name" value="ManC_GMP_beta-helix"/>
    <property type="match status" value="1"/>
</dbReference>
<dbReference type="PANTHER" id="PTHR46390:SF1">
    <property type="entry name" value="MANNOSE-1-PHOSPHATE GUANYLYLTRANSFERASE"/>
    <property type="match status" value="1"/>
</dbReference>
<keyword evidence="5" id="KW-0547">Nucleotide-binding</keyword>
<feature type="domain" description="Nucleotidyl transferase" evidence="8">
    <location>
        <begin position="4"/>
        <end position="278"/>
    </location>
</feature>
<dbReference type="InterPro" id="IPR051161">
    <property type="entry name" value="Mannose-6P_isomerase_type2"/>
</dbReference>
<accession>A0A517SB49</accession>
<dbReference type="InterPro" id="IPR049577">
    <property type="entry name" value="GMPP_N"/>
</dbReference>
<evidence type="ECO:0000256" key="3">
    <source>
        <dbReference type="ARBA" id="ARBA00022679"/>
    </source>
</evidence>
<dbReference type="Gene3D" id="3.90.550.10">
    <property type="entry name" value="Spore Coat Polysaccharide Biosynthesis Protein SpsA, Chain A"/>
    <property type="match status" value="1"/>
</dbReference>
<dbReference type="RefSeq" id="WP_145028531.1">
    <property type="nucleotide sequence ID" value="NZ_CP036271.1"/>
</dbReference>
<organism evidence="10 11">
    <name type="scientific">Caulifigura coniformis</name>
    <dbReference type="NCBI Taxonomy" id="2527983"/>
    <lineage>
        <taxon>Bacteria</taxon>
        <taxon>Pseudomonadati</taxon>
        <taxon>Planctomycetota</taxon>
        <taxon>Planctomycetia</taxon>
        <taxon>Planctomycetales</taxon>
        <taxon>Planctomycetaceae</taxon>
        <taxon>Caulifigura</taxon>
    </lineage>
</organism>
<reference evidence="10 11" key="1">
    <citation type="submission" date="2019-02" db="EMBL/GenBank/DDBJ databases">
        <title>Deep-cultivation of Planctomycetes and their phenomic and genomic characterization uncovers novel biology.</title>
        <authorList>
            <person name="Wiegand S."/>
            <person name="Jogler M."/>
            <person name="Boedeker C."/>
            <person name="Pinto D."/>
            <person name="Vollmers J."/>
            <person name="Rivas-Marin E."/>
            <person name="Kohn T."/>
            <person name="Peeters S.H."/>
            <person name="Heuer A."/>
            <person name="Rast P."/>
            <person name="Oberbeckmann S."/>
            <person name="Bunk B."/>
            <person name="Jeske O."/>
            <person name="Meyerdierks A."/>
            <person name="Storesund J.E."/>
            <person name="Kallscheuer N."/>
            <person name="Luecker S."/>
            <person name="Lage O.M."/>
            <person name="Pohl T."/>
            <person name="Merkel B.J."/>
            <person name="Hornburger P."/>
            <person name="Mueller R.-W."/>
            <person name="Bruemmer F."/>
            <person name="Labrenz M."/>
            <person name="Spormann A.M."/>
            <person name="Op den Camp H."/>
            <person name="Overmann J."/>
            <person name="Amann R."/>
            <person name="Jetten M.S.M."/>
            <person name="Mascher T."/>
            <person name="Medema M.H."/>
            <person name="Devos D.P."/>
            <person name="Kaster A.-K."/>
            <person name="Ovreas L."/>
            <person name="Rohde M."/>
            <person name="Galperin M.Y."/>
            <person name="Jogler C."/>
        </authorList>
    </citation>
    <scope>NUCLEOTIDE SEQUENCE [LARGE SCALE GENOMIC DNA]</scope>
    <source>
        <strain evidence="10 11">Pan44</strain>
    </source>
</reference>
<dbReference type="CDD" id="cd02509">
    <property type="entry name" value="GDP-M1P_Guanylyltransferase"/>
    <property type="match status" value="1"/>
</dbReference>
<dbReference type="AlphaFoldDB" id="A0A517SB49"/>
<evidence type="ECO:0000256" key="1">
    <source>
        <dbReference type="ARBA" id="ARBA00006115"/>
    </source>
</evidence>
<evidence type="ECO:0000256" key="5">
    <source>
        <dbReference type="ARBA" id="ARBA00022741"/>
    </source>
</evidence>
<feature type="domain" description="MannoseP isomerase/GMP-like beta-helix" evidence="9">
    <location>
        <begin position="294"/>
        <end position="348"/>
    </location>
</feature>
<dbReference type="InterPro" id="IPR029044">
    <property type="entry name" value="Nucleotide-diphossugar_trans"/>
</dbReference>
<evidence type="ECO:0000256" key="4">
    <source>
        <dbReference type="ARBA" id="ARBA00022695"/>
    </source>
</evidence>
<dbReference type="PANTHER" id="PTHR46390">
    <property type="entry name" value="MANNOSE-1-PHOSPHATE GUANYLYLTRANSFERASE"/>
    <property type="match status" value="1"/>
</dbReference>
<dbReference type="GO" id="GO:0005525">
    <property type="term" value="F:GTP binding"/>
    <property type="evidence" value="ECO:0007669"/>
    <property type="project" value="UniProtKB-KW"/>
</dbReference>
<name>A0A517SB49_9PLAN</name>
<dbReference type="FunCoup" id="A0A517SB49">
    <property type="interactions" value="156"/>
</dbReference>
<dbReference type="Proteomes" id="UP000315700">
    <property type="component" value="Chromosome"/>
</dbReference>
<evidence type="ECO:0000259" key="8">
    <source>
        <dbReference type="Pfam" id="PF00483"/>
    </source>
</evidence>
<dbReference type="Pfam" id="PF00483">
    <property type="entry name" value="NTP_transferase"/>
    <property type="match status" value="1"/>
</dbReference>
<keyword evidence="4 10" id="KW-0548">Nucleotidyltransferase</keyword>
<dbReference type="EC" id="2.7.7.13" evidence="2"/>
<evidence type="ECO:0000313" key="10">
    <source>
        <dbReference type="EMBL" id="QDT53367.1"/>
    </source>
</evidence>
<evidence type="ECO:0000256" key="6">
    <source>
        <dbReference type="ARBA" id="ARBA00023134"/>
    </source>
</evidence>
<dbReference type="InterPro" id="IPR005835">
    <property type="entry name" value="NTP_transferase_dom"/>
</dbReference>
<evidence type="ECO:0000259" key="9">
    <source>
        <dbReference type="Pfam" id="PF22640"/>
    </source>
</evidence>
<dbReference type="SUPFAM" id="SSF159283">
    <property type="entry name" value="Guanosine diphospho-D-mannose pyrophosphorylase/mannose-6-phosphate isomerase linker domain"/>
    <property type="match status" value="1"/>
</dbReference>
<dbReference type="KEGG" id="ccos:Pan44_13840"/>
<sequence length="357" mass="38830">MLHAVIMAGGSGTRFWPASRHAFPKQFLTLSGDRSLIQSTSDRCIGWIPAERQWVVTNEAQAAETRRQLPELPTGHVLVEPCARNTAPCVALAAAHLLKEDPDAVMLLLPADHVIQPVEAFEKAGKAAQTLVDEDRNRLVLFGVTPTFPSTGYGYIERGPQLGAGRSAYHVAAFREKPDRPTAETYLKAGTFYWNCGIFTWSARRILEAITTYEPEIGALTAQVAGTIGAPGYDATIRDLFPKMKSTSIDYAVLERDKSIVVLEAPFGWDDVGSWEAVPRLSGSDAAGNTIEGLHVGVDTKNCIVRTTDKHLVATLGLEDCIVVHTPDATLVAKRGDENAIKKLIEELKTRGLNGML</sequence>
<dbReference type="InParanoid" id="A0A517SB49"/>
<proteinExistence type="inferred from homology"/>